<reference evidence="3 4" key="1">
    <citation type="submission" date="2018-11" db="EMBL/GenBank/DDBJ databases">
        <title>Genome sequences of Natronomonas sp. CBA1133.</title>
        <authorList>
            <person name="Roh S.W."/>
            <person name="Cha I.-T."/>
        </authorList>
    </citation>
    <scope>NUCLEOTIDE SEQUENCE [LARGE SCALE GENOMIC DNA]</scope>
    <source>
        <strain evidence="3 4">CBA1133</strain>
    </source>
</reference>
<feature type="coiled-coil region" evidence="1">
    <location>
        <begin position="132"/>
        <end position="159"/>
    </location>
</feature>
<sequence length="261" mass="28204">MAVETHIDDAIERASDERAVIADKRDAIAQFTERVAELSPASEATATPAIATTGGLAEGSDAGDSRCRTVRQAFAETVYPHALDEIEGTESVHAAIGNELSEELAVALAPATDAAFSATLKQALVSEAESRRTETAVLVRALEREVEQLQQAGAVVEEVTGWIDEAEETPLTELGFDALHARHERLADYRDRCETVVSERQAFLDGTTNTGADVGVSHRLFPSYLYQSFPDEHPALATVARLDSTCESCQRAVRAHLTRRA</sequence>
<evidence type="ECO:0000313" key="4">
    <source>
        <dbReference type="Proteomes" id="UP000270581"/>
    </source>
</evidence>
<comment type="caution">
    <text evidence="3">The sequence shown here is derived from an EMBL/GenBank/DDBJ whole genome shotgun (WGS) entry which is preliminary data.</text>
</comment>
<organism evidence="3 4">
    <name type="scientific">Halosegnis longus</name>
    <dbReference type="NCBI Taxonomy" id="2216012"/>
    <lineage>
        <taxon>Archaea</taxon>
        <taxon>Methanobacteriati</taxon>
        <taxon>Methanobacteriota</taxon>
        <taxon>Stenosarchaea group</taxon>
        <taxon>Halobacteria</taxon>
        <taxon>Halobacteriales</taxon>
        <taxon>Natronomonadaceae</taxon>
        <taxon>Halosegnis</taxon>
    </lineage>
</organism>
<evidence type="ECO:0000313" key="3">
    <source>
        <dbReference type="EMBL" id="RNJ26020.1"/>
    </source>
</evidence>
<protein>
    <recommendedName>
        <fullName evidence="2">DUF7260 domain-containing protein</fullName>
    </recommendedName>
</protein>
<dbReference type="Proteomes" id="UP000270581">
    <property type="component" value="Unassembled WGS sequence"/>
</dbReference>
<dbReference type="RefSeq" id="WP_075938307.1">
    <property type="nucleotide sequence ID" value="NZ_BDJH01000002.1"/>
</dbReference>
<dbReference type="EMBL" id="RJJC01000001">
    <property type="protein sequence ID" value="RNJ26020.1"/>
    <property type="molecule type" value="Genomic_DNA"/>
</dbReference>
<proteinExistence type="predicted"/>
<evidence type="ECO:0000259" key="2">
    <source>
        <dbReference type="Pfam" id="PF23921"/>
    </source>
</evidence>
<dbReference type="AlphaFoldDB" id="A0AAJ4R896"/>
<keyword evidence="1" id="KW-0175">Coiled coil</keyword>
<feature type="domain" description="DUF7260" evidence="2">
    <location>
        <begin position="5"/>
        <end position="250"/>
    </location>
</feature>
<dbReference type="Pfam" id="PF23921">
    <property type="entry name" value="DUF7260"/>
    <property type="match status" value="1"/>
</dbReference>
<evidence type="ECO:0000256" key="1">
    <source>
        <dbReference type="SAM" id="Coils"/>
    </source>
</evidence>
<gene>
    <name evidence="3" type="ORF">Nmn1133_04520</name>
</gene>
<accession>A0AAJ4R896</accession>
<name>A0AAJ4R896_9EURY</name>
<dbReference type="InterPro" id="IPR055684">
    <property type="entry name" value="DUF7260"/>
</dbReference>
<keyword evidence="4" id="KW-1185">Reference proteome</keyword>